<dbReference type="GO" id="GO:0005886">
    <property type="term" value="C:plasma membrane"/>
    <property type="evidence" value="ECO:0007669"/>
    <property type="project" value="TreeGrafter"/>
</dbReference>
<dbReference type="EMBL" id="QKKF02019433">
    <property type="protein sequence ID" value="RZF39980.1"/>
    <property type="molecule type" value="Genomic_DNA"/>
</dbReference>
<dbReference type="Gene3D" id="2.30.29.30">
    <property type="entry name" value="Pleckstrin-homology domain (PH domain)/Phosphotyrosine-binding domain (PTB)"/>
    <property type="match status" value="1"/>
</dbReference>
<accession>A0A482X3L6</accession>
<dbReference type="Proteomes" id="UP000291343">
    <property type="component" value="Unassembled WGS sequence"/>
</dbReference>
<dbReference type="InterPro" id="IPR008828">
    <property type="entry name" value="Sin1/Avo1"/>
</dbReference>
<dbReference type="GO" id="GO:0005737">
    <property type="term" value="C:cytoplasm"/>
    <property type="evidence" value="ECO:0007669"/>
    <property type="project" value="TreeGrafter"/>
</dbReference>
<evidence type="ECO:0000313" key="5">
    <source>
        <dbReference type="EMBL" id="RZF39980.1"/>
    </source>
</evidence>
<feature type="domain" description="SIN1-type PH" evidence="4">
    <location>
        <begin position="315"/>
        <end position="423"/>
    </location>
</feature>
<comment type="caution">
    <text evidence="5">The sequence shown here is derived from an EMBL/GenBank/DDBJ whole genome shotgun (WGS) entry which is preliminary data.</text>
</comment>
<dbReference type="PANTHER" id="PTHR13335">
    <property type="entry name" value="TARGET OF RAPAMYCIN COMPLEX 2 SUBUNIT MAPKAP1"/>
    <property type="match status" value="1"/>
</dbReference>
<dbReference type="GO" id="GO:0038203">
    <property type="term" value="P:TORC2 signaling"/>
    <property type="evidence" value="ECO:0007669"/>
    <property type="project" value="TreeGrafter"/>
</dbReference>
<dbReference type="InterPro" id="IPR032679">
    <property type="entry name" value="Sin1_N"/>
</dbReference>
<dbReference type="InterPro" id="IPR031567">
    <property type="entry name" value="CRIM_dom"/>
</dbReference>
<dbReference type="InParanoid" id="A0A482X3L6"/>
<sequence length="453" mass="52240">MAFYDNKHWLLSHTRNSFISSDDTGVCEVVMAGENIARQLEFGKYDCYPGIESDEDDLDAYGQSLDLHFDMEYGRFRSNTAVRLKKMDEERKKASSVRHVKWEKPHVCLTDEEKAELFKRKDFREKRKNSQPKSLLTEQLAKNPFVHPLQIYAKFDGSTQVGVVTKKFLIYLPMLEDNNYPLVVQVVSYAKIQDLIGLIFWRCSIEHPDVVFKGIENYSLYMAEDDGEVDFAFPCLEPKENVAKFGFKILALVENDQSQARHERLSTTHILVDKCDDASSSSLAKGKKPNENNHQADGGDMERVQGDMNAIDATLFQSFQVYILGTVRRNLVHLGISGEKVEFYPAVNQRSSARFKWAQQKAARYHMDSIVACDLTETKSNKSNFRLVYDHMTNDGPVFKHHDFEVEQRTAKEIVQKVNHILDLRPSSARRKEYLALREHKSHRKKSFPLGPR</sequence>
<dbReference type="Pfam" id="PF16978">
    <property type="entry name" value="CRIM"/>
    <property type="match status" value="1"/>
</dbReference>
<evidence type="ECO:0000256" key="1">
    <source>
        <dbReference type="ARBA" id="ARBA00009407"/>
    </source>
</evidence>
<gene>
    <name evidence="5" type="ORF">LSTR_LSTR002383</name>
</gene>
<dbReference type="Pfam" id="PF16979">
    <property type="entry name" value="SIN1_PH"/>
    <property type="match status" value="1"/>
</dbReference>
<dbReference type="GO" id="GO:0005546">
    <property type="term" value="F:phosphatidylinositol-4,5-bisphosphate binding"/>
    <property type="evidence" value="ECO:0007669"/>
    <property type="project" value="TreeGrafter"/>
</dbReference>
<keyword evidence="6" id="KW-1185">Reference proteome</keyword>
<protein>
    <submittedName>
        <fullName evidence="5">Uncharacterized protein</fullName>
    </submittedName>
</protein>
<feature type="domain" description="Sin1 N-terminal" evidence="2">
    <location>
        <begin position="44"/>
        <end position="123"/>
    </location>
</feature>
<feature type="domain" description="CRIM" evidence="3">
    <location>
        <begin position="133"/>
        <end position="262"/>
    </location>
</feature>
<evidence type="ECO:0000259" key="2">
    <source>
        <dbReference type="Pfam" id="PF05422"/>
    </source>
</evidence>
<organism evidence="5 6">
    <name type="scientific">Laodelphax striatellus</name>
    <name type="common">Small brown planthopper</name>
    <name type="synonym">Delphax striatella</name>
    <dbReference type="NCBI Taxonomy" id="195883"/>
    <lineage>
        <taxon>Eukaryota</taxon>
        <taxon>Metazoa</taxon>
        <taxon>Ecdysozoa</taxon>
        <taxon>Arthropoda</taxon>
        <taxon>Hexapoda</taxon>
        <taxon>Insecta</taxon>
        <taxon>Pterygota</taxon>
        <taxon>Neoptera</taxon>
        <taxon>Paraneoptera</taxon>
        <taxon>Hemiptera</taxon>
        <taxon>Auchenorrhyncha</taxon>
        <taxon>Fulgoroidea</taxon>
        <taxon>Delphacidae</taxon>
        <taxon>Criomorphinae</taxon>
        <taxon>Laodelphax</taxon>
    </lineage>
</organism>
<comment type="similarity">
    <text evidence="1">Belongs to the SIN1 family.</text>
</comment>
<dbReference type="Pfam" id="PF05422">
    <property type="entry name" value="SIN1"/>
    <property type="match status" value="1"/>
</dbReference>
<reference evidence="5 6" key="1">
    <citation type="journal article" date="2017" name="Gigascience">
        <title>Genome sequence of the small brown planthopper, Laodelphax striatellus.</title>
        <authorList>
            <person name="Zhu J."/>
            <person name="Jiang F."/>
            <person name="Wang X."/>
            <person name="Yang P."/>
            <person name="Bao Y."/>
            <person name="Zhao W."/>
            <person name="Wang W."/>
            <person name="Lu H."/>
            <person name="Wang Q."/>
            <person name="Cui N."/>
            <person name="Li J."/>
            <person name="Chen X."/>
            <person name="Luo L."/>
            <person name="Yu J."/>
            <person name="Kang L."/>
            <person name="Cui F."/>
        </authorList>
    </citation>
    <scope>NUCLEOTIDE SEQUENCE [LARGE SCALE GENOMIC DNA]</scope>
    <source>
        <strain evidence="5">Lst14</strain>
    </source>
</reference>
<dbReference type="PANTHER" id="PTHR13335:SF1">
    <property type="entry name" value="TARGET OF RAPAMYCIN COMPLEX 2 SUBUNIT MAPKAP1"/>
    <property type="match status" value="1"/>
</dbReference>
<evidence type="ECO:0000259" key="4">
    <source>
        <dbReference type="Pfam" id="PF16979"/>
    </source>
</evidence>
<dbReference type="InterPro" id="IPR011993">
    <property type="entry name" value="PH-like_dom_sf"/>
</dbReference>
<dbReference type="FunCoup" id="A0A482X3L6">
    <property type="interactions" value="1727"/>
</dbReference>
<dbReference type="OrthoDB" id="241990at2759"/>
<dbReference type="STRING" id="195883.A0A482X3L6"/>
<name>A0A482X3L6_LAOST</name>
<evidence type="ECO:0000313" key="6">
    <source>
        <dbReference type="Proteomes" id="UP000291343"/>
    </source>
</evidence>
<dbReference type="GO" id="GO:0031932">
    <property type="term" value="C:TORC2 complex"/>
    <property type="evidence" value="ECO:0007669"/>
    <property type="project" value="InterPro"/>
</dbReference>
<dbReference type="AlphaFoldDB" id="A0A482X3L6"/>
<evidence type="ECO:0000259" key="3">
    <source>
        <dbReference type="Pfam" id="PF16978"/>
    </source>
</evidence>
<proteinExistence type="inferred from homology"/>
<dbReference type="InterPro" id="IPR031313">
    <property type="entry name" value="Sin1_PH_dom"/>
</dbReference>